<dbReference type="EMBL" id="WUUL01000010">
    <property type="protein sequence ID" value="MXQ54857.1"/>
    <property type="molecule type" value="Genomic_DNA"/>
</dbReference>
<dbReference type="AlphaFoldDB" id="A0A6I4VTF2"/>
<gene>
    <name evidence="1" type="ORF">GSM42_14260</name>
</gene>
<proteinExistence type="predicted"/>
<dbReference type="RefSeq" id="WP_160802212.1">
    <property type="nucleotide sequence ID" value="NZ_WUUL01000010.1"/>
</dbReference>
<comment type="caution">
    <text evidence="1">The sequence shown here is derived from an EMBL/GenBank/DDBJ whole genome shotgun (WGS) entry which is preliminary data.</text>
</comment>
<organism evidence="1 2">
    <name type="scientific">Shimazuella alba</name>
    <dbReference type="NCBI Taxonomy" id="2690964"/>
    <lineage>
        <taxon>Bacteria</taxon>
        <taxon>Bacillati</taxon>
        <taxon>Bacillota</taxon>
        <taxon>Bacilli</taxon>
        <taxon>Bacillales</taxon>
        <taxon>Thermoactinomycetaceae</taxon>
        <taxon>Shimazuella</taxon>
    </lineage>
</organism>
<dbReference type="Proteomes" id="UP000430692">
    <property type="component" value="Unassembled WGS sequence"/>
</dbReference>
<evidence type="ECO:0000313" key="1">
    <source>
        <dbReference type="EMBL" id="MXQ54857.1"/>
    </source>
</evidence>
<evidence type="ECO:0000313" key="2">
    <source>
        <dbReference type="Proteomes" id="UP000430692"/>
    </source>
</evidence>
<keyword evidence="2" id="KW-1185">Reference proteome</keyword>
<protein>
    <submittedName>
        <fullName evidence="1">Uncharacterized protein</fullName>
    </submittedName>
</protein>
<reference evidence="1 2" key="1">
    <citation type="submission" date="2019-12" db="EMBL/GenBank/DDBJ databases">
        <title>Whole-genome analyses of novel actinobacteria.</title>
        <authorList>
            <person name="Sahin N."/>
            <person name="Saygin H."/>
        </authorList>
    </citation>
    <scope>NUCLEOTIDE SEQUENCE [LARGE SCALE GENOMIC DNA]</scope>
    <source>
        <strain evidence="1 2">KC615</strain>
    </source>
</reference>
<name>A0A6I4VTF2_9BACL</name>
<sequence>MFQSLLRAKQQFVTETNTDKNFEMFVKSFQEFEKNMEAIEEKPERKKLFGRPYRSI</sequence>
<accession>A0A6I4VTF2</accession>